<evidence type="ECO:0000313" key="2">
    <source>
        <dbReference type="EMBL" id="KAF9508640.1"/>
    </source>
</evidence>
<keyword evidence="1" id="KW-0472">Membrane</keyword>
<reference evidence="2" key="1">
    <citation type="journal article" date="2020" name="Nat. Commun.">
        <title>Large-scale genome sequencing of mycorrhizal fungi provides insights into the early evolution of symbiotic traits.</title>
        <authorList>
            <person name="Miyauchi S."/>
            <person name="Kiss E."/>
            <person name="Kuo A."/>
            <person name="Drula E."/>
            <person name="Kohler A."/>
            <person name="Sanchez-Garcia M."/>
            <person name="Morin E."/>
            <person name="Andreopoulos B."/>
            <person name="Barry K.W."/>
            <person name="Bonito G."/>
            <person name="Buee M."/>
            <person name="Carver A."/>
            <person name="Chen C."/>
            <person name="Cichocki N."/>
            <person name="Clum A."/>
            <person name="Culley D."/>
            <person name="Crous P.W."/>
            <person name="Fauchery L."/>
            <person name="Girlanda M."/>
            <person name="Hayes R.D."/>
            <person name="Keri Z."/>
            <person name="LaButti K."/>
            <person name="Lipzen A."/>
            <person name="Lombard V."/>
            <person name="Magnuson J."/>
            <person name="Maillard F."/>
            <person name="Murat C."/>
            <person name="Nolan M."/>
            <person name="Ohm R.A."/>
            <person name="Pangilinan J."/>
            <person name="Pereira M.F."/>
            <person name="Perotto S."/>
            <person name="Peter M."/>
            <person name="Pfister S."/>
            <person name="Riley R."/>
            <person name="Sitrit Y."/>
            <person name="Stielow J.B."/>
            <person name="Szollosi G."/>
            <person name="Zifcakova L."/>
            <person name="Stursova M."/>
            <person name="Spatafora J.W."/>
            <person name="Tedersoo L."/>
            <person name="Vaario L.M."/>
            <person name="Yamada A."/>
            <person name="Yan M."/>
            <person name="Wang P."/>
            <person name="Xu J."/>
            <person name="Bruns T."/>
            <person name="Baldrian P."/>
            <person name="Vilgalys R."/>
            <person name="Dunand C."/>
            <person name="Henrissat B."/>
            <person name="Grigoriev I.V."/>
            <person name="Hibbett D."/>
            <person name="Nagy L.G."/>
            <person name="Martin F.M."/>
        </authorList>
    </citation>
    <scope>NUCLEOTIDE SEQUENCE</scope>
    <source>
        <strain evidence="2">UP504</strain>
    </source>
</reference>
<keyword evidence="3" id="KW-1185">Reference proteome</keyword>
<sequence length="63" mass="7742">KWLLLRVPLLSVLYYWQCTWLGFRVWDGLGLAWVYFPLVVPLIRCKWHRDFPMLLDEMCPLFK</sequence>
<feature type="non-terminal residue" evidence="2">
    <location>
        <position position="1"/>
    </location>
</feature>
<keyword evidence="1" id="KW-1133">Transmembrane helix</keyword>
<gene>
    <name evidence="2" type="ORF">BS47DRAFT_209167</name>
</gene>
<organism evidence="2 3">
    <name type="scientific">Hydnum rufescens UP504</name>
    <dbReference type="NCBI Taxonomy" id="1448309"/>
    <lineage>
        <taxon>Eukaryota</taxon>
        <taxon>Fungi</taxon>
        <taxon>Dikarya</taxon>
        <taxon>Basidiomycota</taxon>
        <taxon>Agaricomycotina</taxon>
        <taxon>Agaricomycetes</taxon>
        <taxon>Cantharellales</taxon>
        <taxon>Hydnaceae</taxon>
        <taxon>Hydnum</taxon>
    </lineage>
</organism>
<evidence type="ECO:0000313" key="3">
    <source>
        <dbReference type="Proteomes" id="UP000886523"/>
    </source>
</evidence>
<evidence type="ECO:0000256" key="1">
    <source>
        <dbReference type="SAM" id="Phobius"/>
    </source>
</evidence>
<dbReference type="EMBL" id="MU129054">
    <property type="protein sequence ID" value="KAF9508640.1"/>
    <property type="molecule type" value="Genomic_DNA"/>
</dbReference>
<keyword evidence="1" id="KW-0812">Transmembrane</keyword>
<dbReference type="Proteomes" id="UP000886523">
    <property type="component" value="Unassembled WGS sequence"/>
</dbReference>
<name>A0A9P6AMN2_9AGAM</name>
<accession>A0A9P6AMN2</accession>
<proteinExistence type="predicted"/>
<feature type="transmembrane region" description="Helical" evidence="1">
    <location>
        <begin position="20"/>
        <end position="43"/>
    </location>
</feature>
<dbReference type="AlphaFoldDB" id="A0A9P6AMN2"/>
<comment type="caution">
    <text evidence="2">The sequence shown here is derived from an EMBL/GenBank/DDBJ whole genome shotgun (WGS) entry which is preliminary data.</text>
</comment>
<protein>
    <submittedName>
        <fullName evidence="2">Uncharacterized protein</fullName>
    </submittedName>
</protein>